<dbReference type="Proteomes" id="UP000646776">
    <property type="component" value="Unassembled WGS sequence"/>
</dbReference>
<dbReference type="InterPro" id="IPR027417">
    <property type="entry name" value="P-loop_NTPase"/>
</dbReference>
<proteinExistence type="predicted"/>
<sequence>MTAPAPPPLPGRAEDTAAPAPLMVLIGPAGAGKTTLGREVAARAGVPFVDLDAVGDRYYAEVGWSIARVRERIDAVGRLAAETEWEPARAHAVARVVAERPGAVVALGAGHTSYTDPAALATARAALARCRDVVRLLPSPDRAVSLAVLRRRCAETKGSVWIVDGHDFLAQWLDDPAVRRMATRTVHTGEEPPGRTAERLLLGGHGVAQPG</sequence>
<comment type="caution">
    <text evidence="1">The sequence shown here is derived from an EMBL/GenBank/DDBJ whole genome shotgun (WGS) entry which is preliminary data.</text>
</comment>
<protein>
    <recommendedName>
        <fullName evidence="3">Shikimate kinase</fullName>
    </recommendedName>
</protein>
<dbReference type="AlphaFoldDB" id="A0A918HNP1"/>
<reference evidence="1" key="1">
    <citation type="journal article" date="2014" name="Int. J. Syst. Evol. Microbiol.">
        <title>Complete genome sequence of Corynebacterium casei LMG S-19264T (=DSM 44701T), isolated from a smear-ripened cheese.</title>
        <authorList>
            <consortium name="US DOE Joint Genome Institute (JGI-PGF)"/>
            <person name="Walter F."/>
            <person name="Albersmeier A."/>
            <person name="Kalinowski J."/>
            <person name="Ruckert C."/>
        </authorList>
    </citation>
    <scope>NUCLEOTIDE SEQUENCE</scope>
    <source>
        <strain evidence="1">JCM 4125</strain>
    </source>
</reference>
<evidence type="ECO:0008006" key="3">
    <source>
        <dbReference type="Google" id="ProtNLM"/>
    </source>
</evidence>
<gene>
    <name evidence="1" type="ORF">GCM10010226_65540</name>
</gene>
<dbReference type="RefSeq" id="WP_189715812.1">
    <property type="nucleotide sequence ID" value="NZ_BMSA01000023.1"/>
</dbReference>
<dbReference type="Pfam" id="PF13671">
    <property type="entry name" value="AAA_33"/>
    <property type="match status" value="1"/>
</dbReference>
<name>A0A918HNP1_9ACTN</name>
<accession>A0A918HNP1</accession>
<evidence type="ECO:0000313" key="1">
    <source>
        <dbReference type="EMBL" id="GGT78146.1"/>
    </source>
</evidence>
<dbReference type="PRINTS" id="PR01100">
    <property type="entry name" value="SHIKIMTKNASE"/>
</dbReference>
<reference evidence="1" key="2">
    <citation type="submission" date="2020-09" db="EMBL/GenBank/DDBJ databases">
        <authorList>
            <person name="Sun Q."/>
            <person name="Ohkuma M."/>
        </authorList>
    </citation>
    <scope>NUCLEOTIDE SEQUENCE</scope>
    <source>
        <strain evidence="1">JCM 4125</strain>
    </source>
</reference>
<keyword evidence="2" id="KW-1185">Reference proteome</keyword>
<dbReference type="SUPFAM" id="SSF52540">
    <property type="entry name" value="P-loop containing nucleoside triphosphate hydrolases"/>
    <property type="match status" value="1"/>
</dbReference>
<organism evidence="1 2">
    <name type="scientific">Streptomyces phaeofaciens</name>
    <dbReference type="NCBI Taxonomy" id="68254"/>
    <lineage>
        <taxon>Bacteria</taxon>
        <taxon>Bacillati</taxon>
        <taxon>Actinomycetota</taxon>
        <taxon>Actinomycetes</taxon>
        <taxon>Kitasatosporales</taxon>
        <taxon>Streptomycetaceae</taxon>
        <taxon>Streptomyces</taxon>
    </lineage>
</organism>
<dbReference type="Gene3D" id="3.40.50.300">
    <property type="entry name" value="P-loop containing nucleotide triphosphate hydrolases"/>
    <property type="match status" value="1"/>
</dbReference>
<evidence type="ECO:0000313" key="2">
    <source>
        <dbReference type="Proteomes" id="UP000646776"/>
    </source>
</evidence>
<dbReference type="EMBL" id="BMSA01000023">
    <property type="protein sequence ID" value="GGT78146.1"/>
    <property type="molecule type" value="Genomic_DNA"/>
</dbReference>